<dbReference type="AlphaFoldDB" id="A0A2J6SC79"/>
<keyword evidence="1" id="KW-0732">Signal</keyword>
<gene>
    <name evidence="2" type="ORF">L207DRAFT_6176</name>
</gene>
<protein>
    <recommendedName>
        <fullName evidence="4">Secreted protein</fullName>
    </recommendedName>
</protein>
<proteinExistence type="predicted"/>
<sequence>MASGCCHTTERAPLLQICFLVLVVSRCNFDHRRKTISCGDNVPLKEQLSSVEGYSIHLTLLLQLRANSAPVHGHKLY</sequence>
<evidence type="ECO:0000256" key="1">
    <source>
        <dbReference type="SAM" id="SignalP"/>
    </source>
</evidence>
<evidence type="ECO:0008006" key="4">
    <source>
        <dbReference type="Google" id="ProtNLM"/>
    </source>
</evidence>
<feature type="signal peptide" evidence="1">
    <location>
        <begin position="1"/>
        <end position="25"/>
    </location>
</feature>
<evidence type="ECO:0000313" key="2">
    <source>
        <dbReference type="EMBL" id="PMD48379.1"/>
    </source>
</evidence>
<keyword evidence="3" id="KW-1185">Reference proteome</keyword>
<dbReference type="EMBL" id="KZ613937">
    <property type="protein sequence ID" value="PMD48379.1"/>
    <property type="molecule type" value="Genomic_DNA"/>
</dbReference>
<accession>A0A2J6SC79</accession>
<dbReference type="Proteomes" id="UP000235786">
    <property type="component" value="Unassembled WGS sequence"/>
</dbReference>
<feature type="chain" id="PRO_5014390291" description="Secreted protein" evidence="1">
    <location>
        <begin position="26"/>
        <end position="77"/>
    </location>
</feature>
<name>A0A2J6SC79_HYAVF</name>
<organism evidence="2 3">
    <name type="scientific">Hyaloscypha variabilis (strain UAMH 11265 / GT02V1 / F)</name>
    <name type="common">Meliniomyces variabilis</name>
    <dbReference type="NCBI Taxonomy" id="1149755"/>
    <lineage>
        <taxon>Eukaryota</taxon>
        <taxon>Fungi</taxon>
        <taxon>Dikarya</taxon>
        <taxon>Ascomycota</taxon>
        <taxon>Pezizomycotina</taxon>
        <taxon>Leotiomycetes</taxon>
        <taxon>Helotiales</taxon>
        <taxon>Hyaloscyphaceae</taxon>
        <taxon>Hyaloscypha</taxon>
        <taxon>Hyaloscypha variabilis</taxon>
    </lineage>
</organism>
<reference evidence="2 3" key="1">
    <citation type="submission" date="2016-04" db="EMBL/GenBank/DDBJ databases">
        <title>A degradative enzymes factory behind the ericoid mycorrhizal symbiosis.</title>
        <authorList>
            <consortium name="DOE Joint Genome Institute"/>
            <person name="Martino E."/>
            <person name="Morin E."/>
            <person name="Grelet G."/>
            <person name="Kuo A."/>
            <person name="Kohler A."/>
            <person name="Daghino S."/>
            <person name="Barry K."/>
            <person name="Choi C."/>
            <person name="Cichocki N."/>
            <person name="Clum A."/>
            <person name="Copeland A."/>
            <person name="Hainaut M."/>
            <person name="Haridas S."/>
            <person name="Labutti K."/>
            <person name="Lindquist E."/>
            <person name="Lipzen A."/>
            <person name="Khouja H.-R."/>
            <person name="Murat C."/>
            <person name="Ohm R."/>
            <person name="Olson A."/>
            <person name="Spatafora J."/>
            <person name="Veneault-Fourrey C."/>
            <person name="Henrissat B."/>
            <person name="Grigoriev I."/>
            <person name="Martin F."/>
            <person name="Perotto S."/>
        </authorList>
    </citation>
    <scope>NUCLEOTIDE SEQUENCE [LARGE SCALE GENOMIC DNA]</scope>
    <source>
        <strain evidence="2 3">F</strain>
    </source>
</reference>
<evidence type="ECO:0000313" key="3">
    <source>
        <dbReference type="Proteomes" id="UP000235786"/>
    </source>
</evidence>